<protein>
    <submittedName>
        <fullName evidence="1">Uncharacterized protein</fullName>
    </submittedName>
</protein>
<dbReference type="EMBL" id="AP024238">
    <property type="protein sequence ID" value="BCO26556.1"/>
    <property type="molecule type" value="Genomic_DNA"/>
</dbReference>
<keyword evidence="2" id="KW-1185">Reference proteome</keyword>
<accession>A0ABN6D6T1</accession>
<name>A0ABN6D6T1_9BURK</name>
<gene>
    <name evidence="1" type="ORF">MIZ03_1439</name>
</gene>
<sequence>MGADDAGLVAIFMQAMYSKEICVRGVFWDLSCQIHSQVLRDALS</sequence>
<organism evidence="1 2">
    <name type="scientific">Rhodoferax lithotrophicus</name>
    <dbReference type="NCBI Taxonomy" id="2798804"/>
    <lineage>
        <taxon>Bacteria</taxon>
        <taxon>Pseudomonadati</taxon>
        <taxon>Pseudomonadota</taxon>
        <taxon>Betaproteobacteria</taxon>
        <taxon>Burkholderiales</taxon>
        <taxon>Comamonadaceae</taxon>
        <taxon>Rhodoferax</taxon>
    </lineage>
</organism>
<evidence type="ECO:0000313" key="1">
    <source>
        <dbReference type="EMBL" id="BCO26556.1"/>
    </source>
</evidence>
<proteinExistence type="predicted"/>
<reference evidence="1 2" key="1">
    <citation type="journal article" date="2021" name="Microbiol. Spectr.">
        <title>A Single Bacterium Capable of Oxidation and Reduction of Iron at Circumneutral pH.</title>
        <authorList>
            <person name="Kato S."/>
            <person name="Ohkuma M."/>
        </authorList>
    </citation>
    <scope>NUCLEOTIDE SEQUENCE [LARGE SCALE GENOMIC DNA]</scope>
    <source>
        <strain evidence="1 2">MIZ03</strain>
    </source>
</reference>
<evidence type="ECO:0000313" key="2">
    <source>
        <dbReference type="Proteomes" id="UP000824366"/>
    </source>
</evidence>
<dbReference type="Proteomes" id="UP000824366">
    <property type="component" value="Chromosome"/>
</dbReference>